<keyword evidence="7 8" id="KW-0503">Monooxygenase</keyword>
<keyword evidence="5" id="KW-0521">NADP</keyword>
<dbReference type="Pfam" id="PF13738">
    <property type="entry name" value="Pyr_redox_3"/>
    <property type="match status" value="1"/>
</dbReference>
<name>A0A839ZX83_9CAUL</name>
<evidence type="ECO:0000256" key="3">
    <source>
        <dbReference type="ARBA" id="ARBA00022630"/>
    </source>
</evidence>
<dbReference type="SUPFAM" id="SSF51905">
    <property type="entry name" value="FAD/NAD(P)-binding domain"/>
    <property type="match status" value="1"/>
</dbReference>
<comment type="cofactor">
    <cofactor evidence="1">
        <name>FAD</name>
        <dbReference type="ChEBI" id="CHEBI:57692"/>
    </cofactor>
</comment>
<organism evidence="8 9">
    <name type="scientific">Phenylobacterium haematophilum</name>
    <dbReference type="NCBI Taxonomy" id="98513"/>
    <lineage>
        <taxon>Bacteria</taxon>
        <taxon>Pseudomonadati</taxon>
        <taxon>Pseudomonadota</taxon>
        <taxon>Alphaproteobacteria</taxon>
        <taxon>Caulobacterales</taxon>
        <taxon>Caulobacteraceae</taxon>
        <taxon>Phenylobacterium</taxon>
    </lineage>
</organism>
<evidence type="ECO:0000313" key="8">
    <source>
        <dbReference type="EMBL" id="MBB3890678.1"/>
    </source>
</evidence>
<dbReference type="InterPro" id="IPR036188">
    <property type="entry name" value="FAD/NAD-bd_sf"/>
</dbReference>
<evidence type="ECO:0000256" key="2">
    <source>
        <dbReference type="ARBA" id="ARBA00010139"/>
    </source>
</evidence>
<dbReference type="GO" id="GO:0018667">
    <property type="term" value="F:cyclohexanone monooxygenase activity"/>
    <property type="evidence" value="ECO:0007669"/>
    <property type="project" value="UniProtKB-EC"/>
</dbReference>
<evidence type="ECO:0000256" key="5">
    <source>
        <dbReference type="ARBA" id="ARBA00022857"/>
    </source>
</evidence>
<proteinExistence type="inferred from homology"/>
<sequence>MADSAEIADAATTGLGFDPVKLREKYRAERDKRLRADGNEQYVEVSGDFAHYLDDPYVEPGFTRAPLTDEVEVVVIGGGFGGLLAAARLREAGVKDLRVIEKGGDFGGTWYWNRYPGAACDVESYIYLPLLEETGYMPVEKYTRAPEILAHSRSIAEKYDLYSNACLQTEVSGMTWDEASGRWTITTNRGDAMKARFVVMANGPLHRPKLPGIPGVDSFKGHTFHTSRWDYDYTGGDSNGGLTGLAGKRVGIIGTGATAVQCVPHLGSSAGELYVFQRTPSSIDVRNNRPTDPDWAASLTPGWQQARMDNFNTLVSGGFADEDLVNDGWTDIIRNLGMIARNKNAAAGVQDPGELVQLADFQKMEQIRARVDSVISDAATAEALKPYYNQFCKRPCFHDEYLATFNRPNVKLVDTQGRGVQQITEKGVVVDGVEYELDCLIFATGFEVGTSYARRAGYEVIGAGGVTLTDKWEGGVSTLHGMHSRGFPNCFIMSNSQSGFTVNYPHMLNEQAKHVGYILATCSERGIGRVEAAQDAEDAWVKTIIDSALQRAKFAEECTPGYYNNEGQPSALAARNGSYGKGPIAFVKLLEGWRAAGALEGLETRPL</sequence>
<dbReference type="FunFam" id="3.50.50.60:FF:000314">
    <property type="entry name" value="Baeyer-Villiger monooxygenase"/>
    <property type="match status" value="1"/>
</dbReference>
<comment type="caution">
    <text evidence="8">The sequence shown here is derived from an EMBL/GenBank/DDBJ whole genome shotgun (WGS) entry which is preliminary data.</text>
</comment>
<keyword evidence="4" id="KW-0274">FAD</keyword>
<evidence type="ECO:0000256" key="4">
    <source>
        <dbReference type="ARBA" id="ARBA00022827"/>
    </source>
</evidence>
<accession>A0A839ZX83</accession>
<keyword evidence="9" id="KW-1185">Reference proteome</keyword>
<dbReference type="PANTHER" id="PTHR43098:SF4">
    <property type="entry name" value="BLR3857 PROTEIN"/>
    <property type="match status" value="1"/>
</dbReference>
<comment type="similarity">
    <text evidence="2">Belongs to the FAD-binding monooxygenase family.</text>
</comment>
<dbReference type="PANTHER" id="PTHR43098">
    <property type="entry name" value="L-ORNITHINE N(5)-MONOOXYGENASE-RELATED"/>
    <property type="match status" value="1"/>
</dbReference>
<protein>
    <submittedName>
        <fullName evidence="8">Cyclohexanone monooxygenase</fullName>
        <ecNumber evidence="8">1.14.13.22</ecNumber>
    </submittedName>
</protein>
<dbReference type="Proteomes" id="UP000530564">
    <property type="component" value="Unassembled WGS sequence"/>
</dbReference>
<evidence type="ECO:0000256" key="1">
    <source>
        <dbReference type="ARBA" id="ARBA00001974"/>
    </source>
</evidence>
<dbReference type="Gene3D" id="3.50.50.60">
    <property type="entry name" value="FAD/NAD(P)-binding domain"/>
    <property type="match status" value="2"/>
</dbReference>
<gene>
    <name evidence="8" type="ORF">GGQ61_001395</name>
</gene>
<evidence type="ECO:0000256" key="7">
    <source>
        <dbReference type="ARBA" id="ARBA00023033"/>
    </source>
</evidence>
<dbReference type="EMBL" id="JACIDK010000002">
    <property type="protein sequence ID" value="MBB3890678.1"/>
    <property type="molecule type" value="Genomic_DNA"/>
</dbReference>
<evidence type="ECO:0000256" key="6">
    <source>
        <dbReference type="ARBA" id="ARBA00023002"/>
    </source>
</evidence>
<reference evidence="8 9" key="1">
    <citation type="submission" date="2020-08" db="EMBL/GenBank/DDBJ databases">
        <title>Genomic Encyclopedia of Type Strains, Phase IV (KMG-IV): sequencing the most valuable type-strain genomes for metagenomic binning, comparative biology and taxonomic classification.</title>
        <authorList>
            <person name="Goeker M."/>
        </authorList>
    </citation>
    <scope>NUCLEOTIDE SEQUENCE [LARGE SCALE GENOMIC DNA]</scope>
    <source>
        <strain evidence="8 9">DSM 21793</strain>
    </source>
</reference>
<evidence type="ECO:0000313" key="9">
    <source>
        <dbReference type="Proteomes" id="UP000530564"/>
    </source>
</evidence>
<keyword evidence="6 8" id="KW-0560">Oxidoreductase</keyword>
<keyword evidence="3" id="KW-0285">Flavoprotein</keyword>
<dbReference type="EC" id="1.14.13.22" evidence="8"/>
<dbReference type="FunFam" id="3.50.50.60:FF:000341">
    <property type="entry name" value="Baeyer-Villiger monooxygenase"/>
    <property type="match status" value="1"/>
</dbReference>
<dbReference type="RefSeq" id="WP_183771002.1">
    <property type="nucleotide sequence ID" value="NZ_JACIDK010000002.1"/>
</dbReference>
<dbReference type="InterPro" id="IPR050775">
    <property type="entry name" value="FAD-binding_Monooxygenases"/>
</dbReference>
<dbReference type="AlphaFoldDB" id="A0A839ZX83"/>
<dbReference type="PRINTS" id="PR00411">
    <property type="entry name" value="PNDRDTASEI"/>
</dbReference>